<feature type="compositionally biased region" description="Basic and acidic residues" evidence="6">
    <location>
        <begin position="421"/>
        <end position="431"/>
    </location>
</feature>
<feature type="region of interest" description="Disordered" evidence="6">
    <location>
        <begin position="385"/>
        <end position="462"/>
    </location>
</feature>
<dbReference type="Gene3D" id="1.10.510.10">
    <property type="entry name" value="Transferase(Phosphotransferase) domain 1"/>
    <property type="match status" value="1"/>
</dbReference>
<evidence type="ECO:0000256" key="5">
    <source>
        <dbReference type="ARBA" id="ARBA00022840"/>
    </source>
</evidence>
<keyword evidence="7" id="KW-1133">Transmembrane helix</keyword>
<evidence type="ECO:0000256" key="6">
    <source>
        <dbReference type="SAM" id="MobiDB-lite"/>
    </source>
</evidence>
<dbReference type="InterPro" id="IPR000719">
    <property type="entry name" value="Prot_kinase_dom"/>
</dbReference>
<evidence type="ECO:0000256" key="1">
    <source>
        <dbReference type="ARBA" id="ARBA00012513"/>
    </source>
</evidence>
<proteinExistence type="predicted"/>
<evidence type="ECO:0000313" key="9">
    <source>
        <dbReference type="EMBL" id="ESS73266.1"/>
    </source>
</evidence>
<gene>
    <name evidence="9" type="ORF">MGMO_27c00090</name>
</gene>
<keyword evidence="7" id="KW-0812">Transmembrane</keyword>
<reference evidence="9 10" key="1">
    <citation type="journal article" date="2013" name="Genome Announc.">
        <title>Draft Genome Sequence of the Methanotrophic Gammaproteobacterium Methyloglobulus morosus DSM 22980 Strain KoM1.</title>
        <authorList>
            <person name="Poehlein A."/>
            <person name="Deutzmann J.S."/>
            <person name="Daniel R."/>
            <person name="Simeonova D.D."/>
        </authorList>
    </citation>
    <scope>NUCLEOTIDE SEQUENCE [LARGE SCALE GENOMIC DNA]</scope>
    <source>
        <strain evidence="9 10">KoM1</strain>
    </source>
</reference>
<feature type="compositionally biased region" description="Polar residues" evidence="6">
    <location>
        <begin position="385"/>
        <end position="401"/>
    </location>
</feature>
<dbReference type="PANTHER" id="PTHR43671:SF13">
    <property type="entry name" value="SERINE_THREONINE-PROTEIN KINASE NEK2"/>
    <property type="match status" value="1"/>
</dbReference>
<dbReference type="InterPro" id="IPR011990">
    <property type="entry name" value="TPR-like_helical_dom_sf"/>
</dbReference>
<evidence type="ECO:0000256" key="2">
    <source>
        <dbReference type="ARBA" id="ARBA00022679"/>
    </source>
</evidence>
<dbReference type="SUPFAM" id="SSF56112">
    <property type="entry name" value="Protein kinase-like (PK-like)"/>
    <property type="match status" value="1"/>
</dbReference>
<protein>
    <recommendedName>
        <fullName evidence="1">non-specific serine/threonine protein kinase</fullName>
        <ecNumber evidence="1">2.7.11.1</ecNumber>
    </recommendedName>
</protein>
<keyword evidence="10" id="KW-1185">Reference proteome</keyword>
<keyword evidence="5" id="KW-0067">ATP-binding</keyword>
<sequence length="586" mass="64849">MAHMHNQALLEGIQLGVYEIKEASKIGTFDITYRAWNHHLKEWVEILEYFPCDFAIRANDGLGVEPKSPSHKEDFEYGLKAFLELAEELTQIEHTNIVKTENILQFNGTAYLILACQEGVPLSKLIQSQSFFAETELKFILLSILDALKKAHKHNTIHGGIQPETIILDKNGIPFLTHFSSARLAAAKHTTKLADELAPGYSAPELYGRPHTPGPSTDYYGLGATMYYCITHSQPTDAQSRLTALSKGESDPVASLAKSSDSMYSTELLQAIDWMLRPNYNNRPHSASEIITLLNSGPAHQDGQTTSPHDDIAIPDHNPIVKKPLWIGIMAGIFGLIIFGLWFVNQPSETNGDQAVIATTQPLTQSNPSKAVVTPNAIEDQPVALTTTESSQESKPASQLEPTHKELNQPDKKLQPANETIHAEAGTDDKLPQNGMETESKPVSKPQSDNTITPTIKPESGQKVEAIEKSLHSLEKQKSQANPSHEDSINGYLAAAKKAMKEVRFTTPAGNNAYEYYQKVLAKEPDNAEALAGRQRIVDRYAWFIRKSKADGKLDKAKRVLQRAESVLPNDPKLQIIREELANTKE</sequence>
<dbReference type="Pfam" id="PF00069">
    <property type="entry name" value="Pkinase"/>
    <property type="match status" value="1"/>
</dbReference>
<keyword evidence="3" id="KW-0547">Nucleotide-binding</keyword>
<keyword evidence="9" id="KW-0723">Serine/threonine-protein kinase</keyword>
<feature type="transmembrane region" description="Helical" evidence="7">
    <location>
        <begin position="325"/>
        <end position="344"/>
    </location>
</feature>
<dbReference type="EMBL" id="AYLO01000027">
    <property type="protein sequence ID" value="ESS73266.1"/>
    <property type="molecule type" value="Genomic_DNA"/>
</dbReference>
<dbReference type="eggNOG" id="COG0515">
    <property type="taxonomic scope" value="Bacteria"/>
</dbReference>
<evidence type="ECO:0000256" key="7">
    <source>
        <dbReference type="SAM" id="Phobius"/>
    </source>
</evidence>
<feature type="compositionally biased region" description="Polar residues" evidence="6">
    <location>
        <begin position="445"/>
        <end position="454"/>
    </location>
</feature>
<keyword evidence="4 9" id="KW-0418">Kinase</keyword>
<dbReference type="AlphaFoldDB" id="V5E136"/>
<keyword evidence="7" id="KW-0472">Membrane</keyword>
<dbReference type="RefSeq" id="WP_023493742.1">
    <property type="nucleotide sequence ID" value="NZ_AYLO01000027.1"/>
</dbReference>
<dbReference type="PANTHER" id="PTHR43671">
    <property type="entry name" value="SERINE/THREONINE-PROTEIN KINASE NEK"/>
    <property type="match status" value="1"/>
</dbReference>
<accession>V5E136</accession>
<keyword evidence="2" id="KW-0808">Transferase</keyword>
<dbReference type="SMART" id="SM00220">
    <property type="entry name" value="S_TKc"/>
    <property type="match status" value="1"/>
</dbReference>
<dbReference type="GO" id="GO:0005524">
    <property type="term" value="F:ATP binding"/>
    <property type="evidence" value="ECO:0007669"/>
    <property type="project" value="UniProtKB-KW"/>
</dbReference>
<feature type="domain" description="Protein kinase" evidence="8">
    <location>
        <begin position="18"/>
        <end position="294"/>
    </location>
</feature>
<dbReference type="PROSITE" id="PS50011">
    <property type="entry name" value="PROTEIN_KINASE_DOM"/>
    <property type="match status" value="1"/>
</dbReference>
<name>V5E136_9GAMM</name>
<evidence type="ECO:0000256" key="4">
    <source>
        <dbReference type="ARBA" id="ARBA00022777"/>
    </source>
</evidence>
<comment type="caution">
    <text evidence="9">The sequence shown here is derived from an EMBL/GenBank/DDBJ whole genome shotgun (WGS) entry which is preliminary data.</text>
</comment>
<dbReference type="EC" id="2.7.11.1" evidence="1"/>
<dbReference type="Gene3D" id="1.25.40.10">
    <property type="entry name" value="Tetratricopeptide repeat domain"/>
    <property type="match status" value="1"/>
</dbReference>
<dbReference type="Proteomes" id="UP000017842">
    <property type="component" value="Unassembled WGS sequence"/>
</dbReference>
<evidence type="ECO:0000313" key="10">
    <source>
        <dbReference type="Proteomes" id="UP000017842"/>
    </source>
</evidence>
<feature type="compositionally biased region" description="Basic and acidic residues" evidence="6">
    <location>
        <begin position="402"/>
        <end position="414"/>
    </location>
</feature>
<evidence type="ECO:0000256" key="3">
    <source>
        <dbReference type="ARBA" id="ARBA00022741"/>
    </source>
</evidence>
<dbReference type="OrthoDB" id="9801841at2"/>
<evidence type="ECO:0000259" key="8">
    <source>
        <dbReference type="PROSITE" id="PS50011"/>
    </source>
</evidence>
<dbReference type="STRING" id="1116472.MGMO_27c00090"/>
<organism evidence="9 10">
    <name type="scientific">Methyloglobulus morosus KoM1</name>
    <dbReference type="NCBI Taxonomy" id="1116472"/>
    <lineage>
        <taxon>Bacteria</taxon>
        <taxon>Pseudomonadati</taxon>
        <taxon>Pseudomonadota</taxon>
        <taxon>Gammaproteobacteria</taxon>
        <taxon>Methylococcales</taxon>
        <taxon>Methylococcaceae</taxon>
        <taxon>Methyloglobulus</taxon>
    </lineage>
</organism>
<dbReference type="InterPro" id="IPR011009">
    <property type="entry name" value="Kinase-like_dom_sf"/>
</dbReference>
<dbReference type="InterPro" id="IPR050660">
    <property type="entry name" value="NEK_Ser/Thr_kinase"/>
</dbReference>
<dbReference type="GO" id="GO:0004674">
    <property type="term" value="F:protein serine/threonine kinase activity"/>
    <property type="evidence" value="ECO:0007669"/>
    <property type="project" value="UniProtKB-KW"/>
</dbReference>